<evidence type="ECO:0000259" key="1">
    <source>
        <dbReference type="Pfam" id="PF20148"/>
    </source>
</evidence>
<dbReference type="InterPro" id="IPR022385">
    <property type="entry name" value="Rhs_assc_core"/>
</dbReference>
<evidence type="ECO:0000313" key="2">
    <source>
        <dbReference type="EMBL" id="RQW95169.1"/>
    </source>
</evidence>
<name>A0ABX9YBA4_MICCH</name>
<dbReference type="Pfam" id="PF20148">
    <property type="entry name" value="DUF6531"/>
    <property type="match status" value="1"/>
</dbReference>
<gene>
    <name evidence="2" type="ORF">DLJ60_07670</name>
</gene>
<dbReference type="EMBL" id="QGTA01000135">
    <property type="protein sequence ID" value="RQW95169.1"/>
    <property type="molecule type" value="Genomic_DNA"/>
</dbReference>
<keyword evidence="3" id="KW-1185">Reference proteome</keyword>
<reference evidence="2 3" key="1">
    <citation type="submission" date="2018-05" db="EMBL/GenBank/DDBJ databases">
        <title>Micromonospora from Atacama Desert.</title>
        <authorList>
            <person name="Carro L."/>
            <person name="Goodfellow M."/>
            <person name="Klenk H.-P."/>
        </authorList>
    </citation>
    <scope>NUCLEOTIDE SEQUENCE [LARGE SCALE GENOMIC DNA]</scope>
    <source>
        <strain evidence="2 3">LB41</strain>
    </source>
</reference>
<feature type="domain" description="DUF6531" evidence="1">
    <location>
        <begin position="804"/>
        <end position="853"/>
    </location>
</feature>
<sequence length="2056" mass="220030">MVAVLTVTMSDVPAGRAEAAPSPKAPAEVLERPDEMAALVTARMTGQQVRVTGMTTETAEYVAHPDGHVEAKVHAGPVRIRQNDTWVPVDLTLQTAADGSVRPRAHPADLRISGARKDGGELAAVGVGDGRLTMGWPGALPAPMLTGNRATYPEVAAGVDLVVEATRTGFAQFLTVKNREAVDRLPALTFPLTGKGFSSFTQDTSGGLVLKDARGRAVAAVPAPEMWDARRTPGTDEPVRRAVVAAKSERPASRLARATGGLVMRLNPDLAWLKDPATQYPVTIDPQINPLYTTFDTYVKEGDNVDRGGANDLQLGLLSGSPNVKARSFVHWGVSALKGKQITSATVNFWNFWSHTCTATSWEIWTTGAASSATRWGSQPTWVQQEATSNQTKGGTACADGWVSISGTSFFQRAANANQSTAYMGVRGTDETSLNSFKQFRSRNATDSSQVPYAVVNYNSYPTVGTRSTVPATACVTGASRPKVNTATPQLRSVVADAEGSTVKAEFEWWTLAGTTKLGSAITGTAASGSTFATTVPSAALTHNTSYKWRVRGNDGTVNGAWSAFCEFTVDTSVGSPPIVSSTTYPENQWGGDANVAGSFTFDANGVADAAAYEYSLDLQTLNKVVNTATPGASATVSITPLTPGWHNVWARTRDSANNVTEVRSYPFKVGNGAVTSPKVGDVTGARVALGSTAAPSFGDATYQWRRAGSDAWVAIPAAHVTYAAGGGAVTWPVALSAGVAPKLNWDVAATLASVDPASIPRDGPVQVRAYFNLSSNGAPADNVKFRFDRNLASADTAQVGPGSVNLVTGNYQISQQDASVNDLSVTRTYNSRQPGGVDPMFGPGWVSSTAVSTSEAPYTRLTVYGSIVQVGMPDGSTIGFAKATSAGTTFEPQIGAESYKLTYSTTGNVYTLTDGNGNVVTFGRSSTDPAGVFTPTASRSPGSGTTTTYSWQKVTVGGQDVMRPTRVLAPVADGVTCTTLVRGCRALNFTYATGTTATGTADGAWGDYTGRVTQISLTAWDPDLATPAMRTVTLARYSYDSAGRLRAAWDPRVDWTDGSGAHSLRTTYAYDSNGVITSLAPPALEPWQFTYTTLPDDPGAGRLSKVTRSALTAGTAVETVVYRVPVSGSGAPYDLSPTQTNRWGQTEQPTDATAVFPPTQLPTGNPVTGTLPASYERASVTYLDANARMVNVAQPGGHLTTTWYDDYGNTVRQLSAGNRRRALDASASDTATVEAATAASLSSVSVYSEDGQQLVETFGPEHDVLLSSNVVVRGRAHSRHTYDEGAPATDIPFNLTTTTSSSVSYVNAGQTVDADVRTTTTQYDWDLRKAIGSTVDPDGLDLTTWTRYDSAGRVTSSTMPSGGSVDTTAATKTSTYYTSAANSTYPECGNRAEWAGLLCRTEHAGTSPASAPLRVTVRTYDLYQQVRTLVEKTKAGAQLRTTTVTYDAAGRVRGTTVTTAAGLGTTVDTSRLEYHQQSGLLARTQSMSGSTVLAEVVRGYDNLGRETSYQDSDGNVSTRTYDVMSRVAVADDGKATQTFEYGTAGEARGLATKLIDSQAGTFTGQYDPDGELISETWPNGIVAETAGDEAGNTVEVSYRRPGCGQADCTVYRETAAFSPHKQQRRSTSTFSQQHYDYDQASRLSTVRDTVSGACSTRVYQFDNASNRTQRDNYAAGGGGVCQSSTAASTRTWEYDDADRLISSGTSYDLLGRTTAVAAADTTTGTAATVGYYTNDMVRQIVAGTTQAEYTLDVMLTRFRRVQTTSGAVVTVQTHHYADDSDAPSWTSEGTSYTRNLSGLGDAVGIYLGASGTVDWKLRNLHGDFVATIQGAATGISAVHETDEFGMARTGSVSAGRYGWLGAAFRDGGNPAGLVLMGVRLFNPATGRFLTADRVYAGSANAYEYANQDPVNESDTSGLAVCRCYIPGWAWTGYRASYIRWSRVLYTSPWYESQLNWLGRALMDVIGDEAWLDFHRMQMQYRTRDVERVNCVVVKRYGWGDFKVYSVRFTYTDYQYRARIKYRYKYTKWITPWFYGWWLTYRSNHYRNYHTGYYWT</sequence>
<evidence type="ECO:0000313" key="3">
    <source>
        <dbReference type="Proteomes" id="UP000274694"/>
    </source>
</evidence>
<accession>A0ABX9YBA4</accession>
<dbReference type="Gene3D" id="2.180.10.10">
    <property type="entry name" value="RHS repeat-associated core"/>
    <property type="match status" value="1"/>
</dbReference>
<protein>
    <recommendedName>
        <fullName evidence="1">DUF6531 domain-containing protein</fullName>
    </recommendedName>
</protein>
<proteinExistence type="predicted"/>
<dbReference type="NCBIfam" id="TIGR03696">
    <property type="entry name" value="Rhs_assc_core"/>
    <property type="match status" value="1"/>
</dbReference>
<dbReference type="Proteomes" id="UP000274694">
    <property type="component" value="Unassembled WGS sequence"/>
</dbReference>
<organism evidence="2 3">
    <name type="scientific">Micromonospora chalcea</name>
    <dbReference type="NCBI Taxonomy" id="1874"/>
    <lineage>
        <taxon>Bacteria</taxon>
        <taxon>Bacillati</taxon>
        <taxon>Actinomycetota</taxon>
        <taxon>Actinomycetes</taxon>
        <taxon>Micromonosporales</taxon>
        <taxon>Micromonosporaceae</taxon>
        <taxon>Micromonospora</taxon>
    </lineage>
</organism>
<dbReference type="InterPro" id="IPR045351">
    <property type="entry name" value="DUF6531"/>
</dbReference>
<comment type="caution">
    <text evidence="2">The sequence shown here is derived from an EMBL/GenBank/DDBJ whole genome shotgun (WGS) entry which is preliminary data.</text>
</comment>